<dbReference type="Pfam" id="PF01557">
    <property type="entry name" value="FAA_hydrolase"/>
    <property type="match status" value="1"/>
</dbReference>
<keyword evidence="4" id="KW-1185">Reference proteome</keyword>
<dbReference type="RefSeq" id="WP_211936790.1">
    <property type="nucleotide sequence ID" value="NZ_CP073078.1"/>
</dbReference>
<dbReference type="KEGG" id="caul:KCG34_16855"/>
<keyword evidence="1" id="KW-0479">Metal-binding</keyword>
<sequence>MTHYVLPAPVQPALPVEGSTALFPVRRVFCVGRNYAAHRREMGGDERDRPFFFQKPADALVPPGLPVPYPSLTKNLHHEIELVAALGADGADVSPDEALAMVWGYAAGVDLTRRDLQNAAKDKGQPWEAGKAFDASAPIGLIRPVDRSGHPKGGIRLSVNGEVRQEAQLSDMIWSVAEVIAQASRLWRLEAGDLIFTGTPEGVGPLNPGDQVEGEIEDVGRVSFHIA</sequence>
<dbReference type="Gene3D" id="3.90.850.10">
    <property type="entry name" value="Fumarylacetoacetase-like, C-terminal domain"/>
    <property type="match status" value="1"/>
</dbReference>
<dbReference type="AlphaFoldDB" id="A0A975FXH3"/>
<proteinExistence type="predicted"/>
<keyword evidence="3" id="KW-0378">Hydrolase</keyword>
<dbReference type="GO" id="GO:0046872">
    <property type="term" value="F:metal ion binding"/>
    <property type="evidence" value="ECO:0007669"/>
    <property type="project" value="UniProtKB-KW"/>
</dbReference>
<dbReference type="InterPro" id="IPR011234">
    <property type="entry name" value="Fumarylacetoacetase-like_C"/>
</dbReference>
<evidence type="ECO:0000313" key="3">
    <source>
        <dbReference type="EMBL" id="QUD86737.1"/>
    </source>
</evidence>
<dbReference type="GO" id="GO:0018773">
    <property type="term" value="F:acetylpyruvate hydrolase activity"/>
    <property type="evidence" value="ECO:0007669"/>
    <property type="project" value="TreeGrafter"/>
</dbReference>
<dbReference type="InterPro" id="IPR036663">
    <property type="entry name" value="Fumarylacetoacetase_C_sf"/>
</dbReference>
<accession>A0A975FXH3</accession>
<evidence type="ECO:0000256" key="1">
    <source>
        <dbReference type="ARBA" id="ARBA00022723"/>
    </source>
</evidence>
<evidence type="ECO:0000313" key="4">
    <source>
        <dbReference type="Proteomes" id="UP000676409"/>
    </source>
</evidence>
<name>A0A975FXH3_9CAUL</name>
<feature type="domain" description="Fumarylacetoacetase-like C-terminal" evidence="2">
    <location>
        <begin position="28"/>
        <end position="225"/>
    </location>
</feature>
<gene>
    <name evidence="3" type="ORF">KCG34_16855</name>
</gene>
<organism evidence="3 4">
    <name type="scientific">Phenylobacterium montanum</name>
    <dbReference type="NCBI Taxonomy" id="2823693"/>
    <lineage>
        <taxon>Bacteria</taxon>
        <taxon>Pseudomonadati</taxon>
        <taxon>Pseudomonadota</taxon>
        <taxon>Alphaproteobacteria</taxon>
        <taxon>Caulobacterales</taxon>
        <taxon>Caulobacteraceae</taxon>
        <taxon>Phenylobacterium</taxon>
    </lineage>
</organism>
<dbReference type="PANTHER" id="PTHR11820">
    <property type="entry name" value="ACYLPYRUVASE"/>
    <property type="match status" value="1"/>
</dbReference>
<dbReference type="PANTHER" id="PTHR11820:SF90">
    <property type="entry name" value="FLUTATHIONE S-TRANSFERASE"/>
    <property type="match status" value="1"/>
</dbReference>
<protein>
    <submittedName>
        <fullName evidence="3">Fumarylacetoacetate hydrolase family protein</fullName>
    </submittedName>
</protein>
<reference evidence="3" key="1">
    <citation type="submission" date="2021-04" db="EMBL/GenBank/DDBJ databases">
        <title>The complete genome sequence of Caulobacter sp. S6.</title>
        <authorList>
            <person name="Tang Y."/>
            <person name="Ouyang W."/>
            <person name="Liu Q."/>
            <person name="Huang B."/>
            <person name="Guo Z."/>
            <person name="Lei P."/>
        </authorList>
    </citation>
    <scope>NUCLEOTIDE SEQUENCE</scope>
    <source>
        <strain evidence="3">S6</strain>
    </source>
</reference>
<dbReference type="Proteomes" id="UP000676409">
    <property type="component" value="Chromosome"/>
</dbReference>
<dbReference type="EMBL" id="CP073078">
    <property type="protein sequence ID" value="QUD86737.1"/>
    <property type="molecule type" value="Genomic_DNA"/>
</dbReference>
<dbReference type="SUPFAM" id="SSF56529">
    <property type="entry name" value="FAH"/>
    <property type="match status" value="1"/>
</dbReference>
<evidence type="ECO:0000259" key="2">
    <source>
        <dbReference type="Pfam" id="PF01557"/>
    </source>
</evidence>